<keyword evidence="3" id="KW-0564">Palmitate</keyword>
<evidence type="ECO:0000313" key="5">
    <source>
        <dbReference type="EMBL" id="RCX31737.1"/>
    </source>
</evidence>
<dbReference type="InterPro" id="IPR047202">
    <property type="entry name" value="Lipocalin_Blc-like_dom"/>
</dbReference>
<keyword evidence="2 3" id="KW-0449">Lipoprotein</keyword>
<dbReference type="PROSITE" id="PS00213">
    <property type="entry name" value="LIPOCALIN"/>
    <property type="match status" value="1"/>
</dbReference>
<dbReference type="InterPro" id="IPR022271">
    <property type="entry name" value="Lipocalin_ApoD"/>
</dbReference>
<dbReference type="GO" id="GO:0009279">
    <property type="term" value="C:cell outer membrane"/>
    <property type="evidence" value="ECO:0007669"/>
    <property type="project" value="UniProtKB-SubCell"/>
</dbReference>
<feature type="signal peptide" evidence="2">
    <location>
        <begin position="1"/>
        <end position="19"/>
    </location>
</feature>
<proteinExistence type="inferred from homology"/>
<dbReference type="PROSITE" id="PS51257">
    <property type="entry name" value="PROKAR_LIPOPROTEIN"/>
    <property type="match status" value="1"/>
</dbReference>
<evidence type="ECO:0000256" key="1">
    <source>
        <dbReference type="ARBA" id="ARBA00006889"/>
    </source>
</evidence>
<protein>
    <recommendedName>
        <fullName evidence="2">Outer membrane lipoprotein Blc</fullName>
    </recommendedName>
</protein>
<keyword evidence="2" id="KW-0732">Signal</keyword>
<dbReference type="GO" id="GO:0008289">
    <property type="term" value="F:lipid binding"/>
    <property type="evidence" value="ECO:0007669"/>
    <property type="project" value="UniProtKB-UniRule"/>
</dbReference>
<name>A0A369CGX2_9GAMM</name>
<keyword evidence="2" id="KW-0472">Membrane</keyword>
<feature type="domain" description="Lipocalin/cytosolic fatty-acid binding" evidence="4">
    <location>
        <begin position="33"/>
        <end position="174"/>
    </location>
</feature>
<dbReference type="PIRSF" id="PIRSF036893">
    <property type="entry name" value="Lipocalin_ApoD"/>
    <property type="match status" value="1"/>
</dbReference>
<dbReference type="EMBL" id="QPJY01000002">
    <property type="protein sequence ID" value="RCX31737.1"/>
    <property type="molecule type" value="Genomic_DNA"/>
</dbReference>
<dbReference type="Gene3D" id="2.40.128.20">
    <property type="match status" value="1"/>
</dbReference>
<reference evidence="5 6" key="1">
    <citation type="submission" date="2018-07" db="EMBL/GenBank/DDBJ databases">
        <title>Genomic Encyclopedia of Type Strains, Phase IV (KMG-IV): sequencing the most valuable type-strain genomes for metagenomic binning, comparative biology and taxonomic classification.</title>
        <authorList>
            <person name="Goeker M."/>
        </authorList>
    </citation>
    <scope>NUCLEOTIDE SEQUENCE [LARGE SCALE GENOMIC DNA]</scope>
    <source>
        <strain evidence="5 6">DSM 26407</strain>
    </source>
</reference>
<dbReference type="PANTHER" id="PTHR10612">
    <property type="entry name" value="APOLIPOPROTEIN D"/>
    <property type="match status" value="1"/>
</dbReference>
<evidence type="ECO:0000259" key="4">
    <source>
        <dbReference type="Pfam" id="PF08212"/>
    </source>
</evidence>
<keyword evidence="6" id="KW-1185">Reference proteome</keyword>
<comment type="function">
    <text evidence="2">Involved in the storage or transport of lipids necessary for membrane maintenance under stressful conditions. Displays a binding preference for lysophospholipids.</text>
</comment>
<keyword evidence="2" id="KW-0998">Cell outer membrane</keyword>
<dbReference type="InterPro" id="IPR022272">
    <property type="entry name" value="Lipocalin_CS"/>
</dbReference>
<dbReference type="Pfam" id="PF08212">
    <property type="entry name" value="Lipocalin_2"/>
    <property type="match status" value="1"/>
</dbReference>
<dbReference type="OrthoDB" id="9793905at2"/>
<dbReference type="RefSeq" id="WP_114278589.1">
    <property type="nucleotide sequence ID" value="NZ_QPJY01000002.1"/>
</dbReference>
<dbReference type="AlphaFoldDB" id="A0A369CGX2"/>
<gene>
    <name evidence="5" type="ORF">DFQ59_10284</name>
</gene>
<dbReference type="Proteomes" id="UP000252707">
    <property type="component" value="Unassembled WGS sequence"/>
</dbReference>
<keyword evidence="2" id="KW-0446">Lipid-binding</keyword>
<feature type="chain" id="PRO_5016488439" description="Outer membrane lipoprotein Blc" evidence="2">
    <location>
        <begin position="20"/>
        <end position="177"/>
    </location>
</feature>
<evidence type="ECO:0000313" key="6">
    <source>
        <dbReference type="Proteomes" id="UP000252707"/>
    </source>
</evidence>
<feature type="lipid moiety-binding region" description="S-diacylglycerol cysteine" evidence="3">
    <location>
        <position position="19"/>
    </location>
</feature>
<dbReference type="InterPro" id="IPR012674">
    <property type="entry name" value="Calycin"/>
</dbReference>
<evidence type="ECO:0000256" key="3">
    <source>
        <dbReference type="PIRSR" id="PIRSR036893-52"/>
    </source>
</evidence>
<sequence>MRPAAQLLPLLLLAGLAGCAGPGQKPISVVGHVDLERFMGDWYVVANIPTFLERDAYNAVESYRLESGDRVATTFTFRQGGFDGPRKSYRATGFVLDRDSNAVWGMQFLWPIRADYRIIHLDEGYRLTIIGRQQRDYAWVMSRTPGISDRDWRRAVDLLRAQGYDTAALQRVPQRWD</sequence>
<evidence type="ECO:0000256" key="2">
    <source>
        <dbReference type="PIRNR" id="PIRNR036893"/>
    </source>
</evidence>
<organism evidence="5 6">
    <name type="scientific">Thioalbus denitrificans</name>
    <dbReference type="NCBI Taxonomy" id="547122"/>
    <lineage>
        <taxon>Bacteria</taxon>
        <taxon>Pseudomonadati</taxon>
        <taxon>Pseudomonadota</taxon>
        <taxon>Gammaproteobacteria</taxon>
        <taxon>Chromatiales</taxon>
        <taxon>Ectothiorhodospiraceae</taxon>
        <taxon>Thioalbus</taxon>
    </lineage>
</organism>
<accession>A0A369CGX2</accession>
<dbReference type="PANTHER" id="PTHR10612:SF34">
    <property type="entry name" value="APOLIPOPROTEIN D"/>
    <property type="match status" value="1"/>
</dbReference>
<comment type="subcellular location">
    <subcellularLocation>
        <location evidence="2">Cell outer membrane</location>
    </subcellularLocation>
</comment>
<comment type="caution">
    <text evidence="5">The sequence shown here is derived from an EMBL/GenBank/DDBJ whole genome shotgun (WGS) entry which is preliminary data.</text>
</comment>
<dbReference type="SUPFAM" id="SSF50814">
    <property type="entry name" value="Lipocalins"/>
    <property type="match status" value="1"/>
</dbReference>
<comment type="similarity">
    <text evidence="1 2">Belongs to the calycin superfamily. Lipocalin family.</text>
</comment>
<dbReference type="InterPro" id="IPR000566">
    <property type="entry name" value="Lipocln_cytosolic_FA-bd_dom"/>
</dbReference>
<comment type="subunit">
    <text evidence="2">Homodimer.</text>
</comment>
<dbReference type="CDD" id="cd19438">
    <property type="entry name" value="lipocalin_Blc-like"/>
    <property type="match status" value="1"/>
</dbReference>
<dbReference type="GO" id="GO:0006950">
    <property type="term" value="P:response to stress"/>
    <property type="evidence" value="ECO:0007669"/>
    <property type="project" value="UniProtKB-ARBA"/>
</dbReference>